<comment type="caution">
    <text evidence="1">The sequence shown here is derived from an EMBL/GenBank/DDBJ whole genome shotgun (WGS) entry which is preliminary data.</text>
</comment>
<gene>
    <name evidence="1" type="ORF">C3Y98_01360</name>
</gene>
<dbReference type="Proteomes" id="UP000297706">
    <property type="component" value="Unassembled WGS sequence"/>
</dbReference>
<dbReference type="PIRSF" id="PIRSF030820">
    <property type="entry name" value="UCP030820"/>
    <property type="match status" value="1"/>
</dbReference>
<name>A0A4Y9VTS0_9PROT</name>
<dbReference type="AlphaFoldDB" id="A0A4Y9VTS0"/>
<dbReference type="Pfam" id="PF06073">
    <property type="entry name" value="DUF934"/>
    <property type="match status" value="1"/>
</dbReference>
<proteinExistence type="predicted"/>
<dbReference type="OrthoDB" id="9800421at2"/>
<protein>
    <recommendedName>
        <fullName evidence="3">Oxidoreductase</fullName>
    </recommendedName>
</protein>
<evidence type="ECO:0000313" key="2">
    <source>
        <dbReference type="Proteomes" id="UP000297706"/>
    </source>
</evidence>
<evidence type="ECO:0000313" key="1">
    <source>
        <dbReference type="EMBL" id="TFW73032.1"/>
    </source>
</evidence>
<dbReference type="RefSeq" id="WP_135276341.1">
    <property type="nucleotide sequence ID" value="NZ_PQVH01000002.1"/>
</dbReference>
<organism evidence="1 2">
    <name type="scientific">Methylotenera oryzisoli</name>
    <dbReference type="NCBI Taxonomy" id="2080758"/>
    <lineage>
        <taxon>Bacteria</taxon>
        <taxon>Pseudomonadati</taxon>
        <taxon>Pseudomonadota</taxon>
        <taxon>Betaproteobacteria</taxon>
        <taxon>Nitrosomonadales</taxon>
        <taxon>Methylophilaceae</taxon>
        <taxon>Methylotenera</taxon>
    </lineage>
</organism>
<dbReference type="EMBL" id="PQVH01000002">
    <property type="protein sequence ID" value="TFW73032.1"/>
    <property type="molecule type" value="Genomic_DNA"/>
</dbReference>
<evidence type="ECO:0008006" key="3">
    <source>
        <dbReference type="Google" id="ProtNLM"/>
    </source>
</evidence>
<keyword evidence="2" id="KW-1185">Reference proteome</keyword>
<dbReference type="InterPro" id="IPR008318">
    <property type="entry name" value="UCP030820"/>
</dbReference>
<accession>A0A4Y9VTS0</accession>
<sequence length="175" mass="19625">MSDSNPNLIRGGQLTVNEVQCFDMNNEQALLVPPDDAIWMVTFDTWLAHQLLLEGRQFPVAVLIPSDADFDDATSTHVHALCQADIALIAIDFPSYTDGRGYSLAQLLRNIYQWSGELRAVGDVMIDTVYYLARCGFDSFLIKPGHDAQLALDALHTFSDTYQKSYRQPIKSNRP</sequence>
<reference evidence="1 2" key="1">
    <citation type="submission" date="2018-02" db="EMBL/GenBank/DDBJ databases">
        <title>A novel lanthanide dependent methylotroph, Methylotenera sp. La3113.</title>
        <authorList>
            <person name="Lv H."/>
            <person name="Tani A."/>
        </authorList>
    </citation>
    <scope>NUCLEOTIDE SEQUENCE [LARGE SCALE GENOMIC DNA]</scope>
    <source>
        <strain evidence="1 2">La3113</strain>
    </source>
</reference>